<feature type="compositionally biased region" description="Basic and acidic residues" evidence="3">
    <location>
        <begin position="214"/>
        <end position="240"/>
    </location>
</feature>
<evidence type="ECO:0000313" key="6">
    <source>
        <dbReference type="EMBL" id="KAF0524722.1"/>
    </source>
</evidence>
<evidence type="ECO:0000259" key="5">
    <source>
        <dbReference type="PROSITE" id="PS51720"/>
    </source>
</evidence>
<name>A0A8H4AR28_GIGMA</name>
<dbReference type="CDD" id="cd00081">
    <property type="entry name" value="Hint"/>
    <property type="match status" value="1"/>
</dbReference>
<dbReference type="PROSITE" id="PS50817">
    <property type="entry name" value="INTEIN_N_TER"/>
    <property type="match status" value="1"/>
</dbReference>
<sequence>MSQFSEGSQININHPVILLIGKTGAGKSTLGNLLLNRPHDDGPFIVSDRMDSCTQVCRESEMTIDGRKFNIVDTPGIFDTSKPDEEVFKEIAKTVQKSAHGIKAILFVFEAKRFTEEQKNALNGIKAFLGENALNYMIAIFSHATKKQNEDKDEMRKAWNPTVASFIGSIGNRWGVSPDSDYFPPKHEKHQLRLREIKDFIMSTSGSYTTDMLESARREQERIRQEQERIQREKEEEERQIRAEYEEKLRREEKERADRAHQEELNRKKAEFEQRQREALAAMENQAANMRRQVEHAHQDDGGGCFALDTKVQLANGKLVEMAELQVGDFVLSEVNNNHLKFSEVYLIAHLGHFDQPIDMVKIKFTNPDGSKGYIRMTPEHCIFSSDLLLLYARDVVPGKTKVLVLNKSNKLVPAIIDSLDNEKDSGYISFYTRSGTVIANNMLCSCYDDCPKSQFLMDLVFAPIRLWTKVFTSTHRQKELHPYVQILETSYGIWCKTLKKIKIIGQKDVILILCLIYILFILVM</sequence>
<dbReference type="InterPro" id="IPR045058">
    <property type="entry name" value="GIMA/IAN/Toc"/>
</dbReference>
<accession>A0A8H4AR28</accession>
<evidence type="ECO:0000256" key="3">
    <source>
        <dbReference type="SAM" id="MobiDB-lite"/>
    </source>
</evidence>
<dbReference type="Pfam" id="PF04548">
    <property type="entry name" value="AIG1"/>
    <property type="match status" value="1"/>
</dbReference>
<dbReference type="EMBL" id="WTPW01000310">
    <property type="protein sequence ID" value="KAF0524722.1"/>
    <property type="molecule type" value="Genomic_DNA"/>
</dbReference>
<dbReference type="Gene3D" id="2.170.16.10">
    <property type="entry name" value="Hedgehog/Intein (Hint) domain"/>
    <property type="match status" value="1"/>
</dbReference>
<protein>
    <submittedName>
        <fullName evidence="6">GTPase imap family member 7-like</fullName>
    </submittedName>
</protein>
<dbReference type="SUPFAM" id="SSF51294">
    <property type="entry name" value="Hedgehog/intein (Hint) domain"/>
    <property type="match status" value="1"/>
</dbReference>
<dbReference type="InterPro" id="IPR001767">
    <property type="entry name" value="Hedgehog_Hint"/>
</dbReference>
<dbReference type="InterPro" id="IPR006141">
    <property type="entry name" value="Intein_N"/>
</dbReference>
<dbReference type="PROSITE" id="PS51720">
    <property type="entry name" value="G_AIG1"/>
    <property type="match status" value="1"/>
</dbReference>
<evidence type="ECO:0000313" key="7">
    <source>
        <dbReference type="Proteomes" id="UP000439903"/>
    </source>
</evidence>
<organism evidence="6 7">
    <name type="scientific">Gigaspora margarita</name>
    <dbReference type="NCBI Taxonomy" id="4874"/>
    <lineage>
        <taxon>Eukaryota</taxon>
        <taxon>Fungi</taxon>
        <taxon>Fungi incertae sedis</taxon>
        <taxon>Mucoromycota</taxon>
        <taxon>Glomeromycotina</taxon>
        <taxon>Glomeromycetes</taxon>
        <taxon>Diversisporales</taxon>
        <taxon>Gigasporaceae</taxon>
        <taxon>Gigaspora</taxon>
    </lineage>
</organism>
<reference evidence="6 7" key="1">
    <citation type="journal article" date="2019" name="Environ. Microbiol.">
        <title>At the nexus of three kingdoms: the genome of the mycorrhizal fungus Gigaspora margarita provides insights into plant, endobacterial and fungal interactions.</title>
        <authorList>
            <person name="Venice F."/>
            <person name="Ghignone S."/>
            <person name="Salvioli di Fossalunga A."/>
            <person name="Amselem J."/>
            <person name="Novero M."/>
            <person name="Xianan X."/>
            <person name="Sedzielewska Toro K."/>
            <person name="Morin E."/>
            <person name="Lipzen A."/>
            <person name="Grigoriev I.V."/>
            <person name="Henrissat B."/>
            <person name="Martin F.M."/>
            <person name="Bonfante P."/>
        </authorList>
    </citation>
    <scope>NUCLEOTIDE SEQUENCE [LARGE SCALE GENOMIC DNA]</scope>
    <source>
        <strain evidence="6 7">BEG34</strain>
    </source>
</reference>
<keyword evidence="2" id="KW-0342">GTP-binding</keyword>
<keyword evidence="7" id="KW-1185">Reference proteome</keyword>
<keyword evidence="4" id="KW-1133">Transmembrane helix</keyword>
<feature type="transmembrane region" description="Helical" evidence="4">
    <location>
        <begin position="505"/>
        <end position="524"/>
    </location>
</feature>
<feature type="region of interest" description="Disordered" evidence="3">
    <location>
        <begin position="211"/>
        <end position="240"/>
    </location>
</feature>
<keyword evidence="4" id="KW-0472">Membrane</keyword>
<dbReference type="GO" id="GO:0016540">
    <property type="term" value="P:protein autoprocessing"/>
    <property type="evidence" value="ECO:0007669"/>
    <property type="project" value="InterPro"/>
</dbReference>
<dbReference type="InterPro" id="IPR027417">
    <property type="entry name" value="P-loop_NTPase"/>
</dbReference>
<proteinExistence type="predicted"/>
<evidence type="ECO:0000256" key="4">
    <source>
        <dbReference type="SAM" id="Phobius"/>
    </source>
</evidence>
<dbReference type="PANTHER" id="PTHR10903:SF184">
    <property type="entry name" value="GTP-BINDING PROTEIN A"/>
    <property type="match status" value="1"/>
</dbReference>
<evidence type="ECO:0000256" key="1">
    <source>
        <dbReference type="ARBA" id="ARBA00022741"/>
    </source>
</evidence>
<keyword evidence="1" id="KW-0547">Nucleotide-binding</keyword>
<feature type="domain" description="AIG1-type G" evidence="5">
    <location>
        <begin position="12"/>
        <end position="218"/>
    </location>
</feature>
<evidence type="ECO:0000256" key="2">
    <source>
        <dbReference type="ARBA" id="ARBA00023134"/>
    </source>
</evidence>
<keyword evidence="4" id="KW-0812">Transmembrane</keyword>
<dbReference type="GO" id="GO:0005525">
    <property type="term" value="F:GTP binding"/>
    <property type="evidence" value="ECO:0007669"/>
    <property type="project" value="UniProtKB-KW"/>
</dbReference>
<dbReference type="InterPro" id="IPR006703">
    <property type="entry name" value="G_AIG1"/>
</dbReference>
<comment type="caution">
    <text evidence="6">The sequence shown here is derived from an EMBL/GenBank/DDBJ whole genome shotgun (WGS) entry which is preliminary data.</text>
</comment>
<dbReference type="SMART" id="SM00306">
    <property type="entry name" value="HintN"/>
    <property type="match status" value="1"/>
</dbReference>
<dbReference type="Gene3D" id="3.40.50.300">
    <property type="entry name" value="P-loop containing nucleotide triphosphate hydrolases"/>
    <property type="match status" value="1"/>
</dbReference>
<dbReference type="GO" id="GO:0016539">
    <property type="term" value="P:intein-mediated protein splicing"/>
    <property type="evidence" value="ECO:0007669"/>
    <property type="project" value="InterPro"/>
</dbReference>
<dbReference type="AlphaFoldDB" id="A0A8H4AR28"/>
<dbReference type="InterPro" id="IPR003587">
    <property type="entry name" value="Hint_dom_N"/>
</dbReference>
<gene>
    <name evidence="6" type="ORF">F8M41_014984</name>
</gene>
<dbReference type="Proteomes" id="UP000439903">
    <property type="component" value="Unassembled WGS sequence"/>
</dbReference>
<dbReference type="SUPFAM" id="SSF52540">
    <property type="entry name" value="P-loop containing nucleoside triphosphate hydrolases"/>
    <property type="match status" value="1"/>
</dbReference>
<dbReference type="PANTHER" id="PTHR10903">
    <property type="entry name" value="GTPASE, IMAP FAMILY MEMBER-RELATED"/>
    <property type="match status" value="1"/>
</dbReference>
<dbReference type="Pfam" id="PF01079">
    <property type="entry name" value="Hint"/>
    <property type="match status" value="1"/>
</dbReference>
<dbReference type="InterPro" id="IPR036844">
    <property type="entry name" value="Hint_dom_sf"/>
</dbReference>
<dbReference type="OrthoDB" id="8954335at2759"/>